<comment type="caution">
    <text evidence="2">The sequence shown here is derived from an EMBL/GenBank/DDBJ whole genome shotgun (WGS) entry which is preliminary data.</text>
</comment>
<dbReference type="PANTHER" id="PTHR48206:SF1">
    <property type="entry name" value="CHLOROPLAST SENSOR KINASE, CHLOROPLASTIC"/>
    <property type="match status" value="1"/>
</dbReference>
<dbReference type="InterPro" id="IPR053334">
    <property type="entry name" value="Chloroplast_Sensor_Kinase"/>
</dbReference>
<feature type="compositionally biased region" description="Low complexity" evidence="1">
    <location>
        <begin position="161"/>
        <end position="179"/>
    </location>
</feature>
<evidence type="ECO:0000256" key="1">
    <source>
        <dbReference type="SAM" id="MobiDB-lite"/>
    </source>
</evidence>
<proteinExistence type="predicted"/>
<dbReference type="STRING" id="574566.I0Z3V1"/>
<dbReference type="OrthoDB" id="43364at2759"/>
<dbReference type="KEGG" id="csl:COCSUDRAFT_40602"/>
<name>I0Z3V1_COCSC</name>
<dbReference type="RefSeq" id="XP_005649864.1">
    <property type="nucleotide sequence ID" value="XM_005649807.1"/>
</dbReference>
<protein>
    <submittedName>
        <fullName evidence="2">Uncharacterized protein</fullName>
    </submittedName>
</protein>
<dbReference type="GeneID" id="17043322"/>
<dbReference type="Proteomes" id="UP000007264">
    <property type="component" value="Unassembled WGS sequence"/>
</dbReference>
<feature type="region of interest" description="Disordered" evidence="1">
    <location>
        <begin position="155"/>
        <end position="179"/>
    </location>
</feature>
<evidence type="ECO:0000313" key="2">
    <source>
        <dbReference type="EMBL" id="EIE25320.1"/>
    </source>
</evidence>
<organism evidence="2 3">
    <name type="scientific">Coccomyxa subellipsoidea (strain C-169)</name>
    <name type="common">Green microalga</name>
    <dbReference type="NCBI Taxonomy" id="574566"/>
    <lineage>
        <taxon>Eukaryota</taxon>
        <taxon>Viridiplantae</taxon>
        <taxon>Chlorophyta</taxon>
        <taxon>core chlorophytes</taxon>
        <taxon>Trebouxiophyceae</taxon>
        <taxon>Trebouxiophyceae incertae sedis</taxon>
        <taxon>Coccomyxaceae</taxon>
        <taxon>Coccomyxa</taxon>
        <taxon>Coccomyxa subellipsoidea</taxon>
    </lineage>
</organism>
<dbReference type="PANTHER" id="PTHR48206">
    <property type="entry name" value="CHLOROPLAST SENSOR KINASE, CHLOROPLASTIC"/>
    <property type="match status" value="1"/>
</dbReference>
<reference evidence="2 3" key="1">
    <citation type="journal article" date="2012" name="Genome Biol.">
        <title>The genome of the polar eukaryotic microalga coccomyxa subellipsoidea reveals traits of cold adaptation.</title>
        <authorList>
            <person name="Blanc G."/>
            <person name="Agarkova I."/>
            <person name="Grimwood J."/>
            <person name="Kuo A."/>
            <person name="Brueggeman A."/>
            <person name="Dunigan D."/>
            <person name="Gurnon J."/>
            <person name="Ladunga I."/>
            <person name="Lindquist E."/>
            <person name="Lucas S."/>
            <person name="Pangilinan J."/>
            <person name="Proschold T."/>
            <person name="Salamov A."/>
            <person name="Schmutz J."/>
            <person name="Weeks D."/>
            <person name="Yamada T."/>
            <person name="Claverie J.M."/>
            <person name="Grigoriev I."/>
            <person name="Van Etten J."/>
            <person name="Lomsadze A."/>
            <person name="Borodovsky M."/>
        </authorList>
    </citation>
    <scope>NUCLEOTIDE SEQUENCE [LARGE SCALE GENOMIC DNA]</scope>
    <source>
        <strain evidence="2 3">C-169</strain>
    </source>
</reference>
<dbReference type="EMBL" id="AGSI01000004">
    <property type="protein sequence ID" value="EIE25320.1"/>
    <property type="molecule type" value="Genomic_DNA"/>
</dbReference>
<accession>I0Z3V1</accession>
<gene>
    <name evidence="2" type="ORF">COCSUDRAFT_40602</name>
</gene>
<keyword evidence="3" id="KW-1185">Reference proteome</keyword>
<dbReference type="AlphaFoldDB" id="I0Z3V1"/>
<evidence type="ECO:0000313" key="3">
    <source>
        <dbReference type="Proteomes" id="UP000007264"/>
    </source>
</evidence>
<sequence>MLGPEALRRLKKVARVLSLACSLEQRAALERARDAARSRHIGGLVEQVRGPLSALRTLGAMLVPRTEDVTRDVADGIVVQGNRLQDLVLELQKVLRPAHLPPSSAPLAPIPASSQLEQCFVPAVLERVADDMTSACENVGVRVRMDPLIATLAHEGGQAQNSSSSSSSSSPNSLMDNVSSCSSRDLDAYVAAGMSGRAATASKVDAGFGQSRTATGRGSRYSAQVQRQGAQGQPVLLPPPSRGLLLGGPVLPDRRQFYAQVPPEVGVRILCCYTAIRSLCSFADTVQDTICSL</sequence>